<dbReference type="RefSeq" id="WP_025607712.1">
    <property type="nucleotide sequence ID" value="NZ_CP021235.1"/>
</dbReference>
<dbReference type="Proteomes" id="UP000266292">
    <property type="component" value="Chromosome"/>
</dbReference>
<dbReference type="InterPro" id="IPR012932">
    <property type="entry name" value="VKOR"/>
</dbReference>
<dbReference type="STRING" id="709015.GCA_000472485_02594"/>
<evidence type="ECO:0000313" key="14">
    <source>
        <dbReference type="Proteomes" id="UP000266292"/>
    </source>
</evidence>
<feature type="domain" description="SPW repeat-containing integral membrane" evidence="11">
    <location>
        <begin position="354"/>
        <end position="442"/>
    </location>
</feature>
<evidence type="ECO:0000259" key="11">
    <source>
        <dbReference type="Pfam" id="PF03779"/>
    </source>
</evidence>
<dbReference type="AlphaFoldDB" id="A0A1X9YTQ3"/>
<accession>A0A1X9YTQ3</accession>
<organism evidence="13 14">
    <name type="scientific">Pontibacter actiniarum</name>
    <dbReference type="NCBI Taxonomy" id="323450"/>
    <lineage>
        <taxon>Bacteria</taxon>
        <taxon>Pseudomonadati</taxon>
        <taxon>Bacteroidota</taxon>
        <taxon>Cytophagia</taxon>
        <taxon>Cytophagales</taxon>
        <taxon>Hymenobacteraceae</taxon>
        <taxon>Pontibacter</taxon>
    </lineage>
</organism>
<keyword evidence="5 10" id="KW-1133">Transmembrane helix</keyword>
<evidence type="ECO:0000256" key="1">
    <source>
        <dbReference type="ARBA" id="ARBA00004141"/>
    </source>
</evidence>
<feature type="transmembrane region" description="Helical" evidence="10">
    <location>
        <begin position="161"/>
        <end position="187"/>
    </location>
</feature>
<comment type="similarity">
    <text evidence="2">Belongs to the VKOR family.</text>
</comment>
<dbReference type="KEGG" id="pact:CA264_12805"/>
<feature type="transmembrane region" description="Helical" evidence="10">
    <location>
        <begin position="207"/>
        <end position="227"/>
    </location>
</feature>
<evidence type="ECO:0000256" key="3">
    <source>
        <dbReference type="ARBA" id="ARBA00022692"/>
    </source>
</evidence>
<keyword evidence="14" id="KW-1185">Reference proteome</keyword>
<feature type="transmembrane region" description="Helical" evidence="10">
    <location>
        <begin position="31"/>
        <end position="47"/>
    </location>
</feature>
<dbReference type="EMBL" id="CP021235">
    <property type="protein sequence ID" value="ARS36243.1"/>
    <property type="molecule type" value="Genomic_DNA"/>
</dbReference>
<evidence type="ECO:0000256" key="8">
    <source>
        <dbReference type="ARBA" id="ARBA00023157"/>
    </source>
</evidence>
<feature type="transmembrane region" description="Helical" evidence="10">
    <location>
        <begin position="85"/>
        <end position="103"/>
    </location>
</feature>
<evidence type="ECO:0000313" key="13">
    <source>
        <dbReference type="EMBL" id="ARS36243.1"/>
    </source>
</evidence>
<feature type="transmembrane region" description="Helical" evidence="10">
    <location>
        <begin position="427"/>
        <end position="444"/>
    </location>
</feature>
<dbReference type="Pfam" id="PF07884">
    <property type="entry name" value="VKOR"/>
    <property type="match status" value="1"/>
</dbReference>
<feature type="domain" description="Vitamin K epoxide reductase" evidence="12">
    <location>
        <begin position="161"/>
        <end position="287"/>
    </location>
</feature>
<dbReference type="Pfam" id="PF03779">
    <property type="entry name" value="SPW"/>
    <property type="match status" value="2"/>
</dbReference>
<dbReference type="OrthoDB" id="9814124at2"/>
<dbReference type="Gene3D" id="1.20.1440.130">
    <property type="entry name" value="VKOR domain"/>
    <property type="match status" value="1"/>
</dbReference>
<dbReference type="InterPro" id="IPR038354">
    <property type="entry name" value="VKOR_sf"/>
</dbReference>
<dbReference type="GO" id="GO:0048038">
    <property type="term" value="F:quinone binding"/>
    <property type="evidence" value="ECO:0007669"/>
    <property type="project" value="UniProtKB-KW"/>
</dbReference>
<feature type="transmembrane region" description="Helical" evidence="10">
    <location>
        <begin position="348"/>
        <end position="369"/>
    </location>
</feature>
<feature type="transmembrane region" description="Helical" evidence="10">
    <location>
        <begin position="109"/>
        <end position="128"/>
    </location>
</feature>
<dbReference type="CDD" id="cd12919">
    <property type="entry name" value="VKOR_2"/>
    <property type="match status" value="1"/>
</dbReference>
<evidence type="ECO:0000256" key="9">
    <source>
        <dbReference type="ARBA" id="ARBA00023284"/>
    </source>
</evidence>
<evidence type="ECO:0000256" key="2">
    <source>
        <dbReference type="ARBA" id="ARBA00006214"/>
    </source>
</evidence>
<evidence type="ECO:0000256" key="10">
    <source>
        <dbReference type="SAM" id="Phobius"/>
    </source>
</evidence>
<protein>
    <submittedName>
        <fullName evidence="13">Uncharacterized protein</fullName>
    </submittedName>
</protein>
<feature type="transmembrane region" description="Helical" evidence="10">
    <location>
        <begin position="239"/>
        <end position="260"/>
    </location>
</feature>
<feature type="transmembrane region" description="Helical" evidence="10">
    <location>
        <begin position="59"/>
        <end position="78"/>
    </location>
</feature>
<dbReference type="GO" id="GO:0016491">
    <property type="term" value="F:oxidoreductase activity"/>
    <property type="evidence" value="ECO:0007669"/>
    <property type="project" value="UniProtKB-KW"/>
</dbReference>
<feature type="transmembrane region" description="Helical" evidence="10">
    <location>
        <begin position="266"/>
        <end position="288"/>
    </location>
</feature>
<keyword evidence="9" id="KW-0676">Redox-active center</keyword>
<feature type="transmembrane region" description="Helical" evidence="10">
    <location>
        <begin position="381"/>
        <end position="399"/>
    </location>
</feature>
<dbReference type="InterPro" id="IPR005530">
    <property type="entry name" value="SPW"/>
</dbReference>
<evidence type="ECO:0000259" key="12">
    <source>
        <dbReference type="Pfam" id="PF07884"/>
    </source>
</evidence>
<keyword evidence="6" id="KW-0560">Oxidoreductase</keyword>
<evidence type="ECO:0000256" key="5">
    <source>
        <dbReference type="ARBA" id="ARBA00022989"/>
    </source>
</evidence>
<evidence type="ECO:0000256" key="7">
    <source>
        <dbReference type="ARBA" id="ARBA00023136"/>
    </source>
</evidence>
<keyword evidence="3 10" id="KW-0812">Transmembrane</keyword>
<comment type="subcellular location">
    <subcellularLocation>
        <location evidence="1">Membrane</location>
        <topology evidence="1">Multi-pass membrane protein</topology>
    </subcellularLocation>
</comment>
<name>A0A1X9YTQ3_9BACT</name>
<feature type="domain" description="SPW repeat-containing integral membrane" evidence="11">
    <location>
        <begin position="37"/>
        <end position="125"/>
    </location>
</feature>
<dbReference type="GO" id="GO:0016020">
    <property type="term" value="C:membrane"/>
    <property type="evidence" value="ECO:0007669"/>
    <property type="project" value="UniProtKB-SubCell"/>
</dbReference>
<keyword evidence="8" id="KW-1015">Disulfide bond</keyword>
<keyword evidence="4" id="KW-0874">Quinone</keyword>
<evidence type="ECO:0000256" key="6">
    <source>
        <dbReference type="ARBA" id="ARBA00023002"/>
    </source>
</evidence>
<feature type="transmembrane region" description="Helical" evidence="10">
    <location>
        <begin position="404"/>
        <end position="421"/>
    </location>
</feature>
<keyword evidence="7 10" id="KW-0472">Membrane</keyword>
<sequence>MSLSFRNLFFVKKDLFSQEKQTAHEEHHRKVSWAYYGIIVLGLWLIANPPTFGYTVPEMIWSDILTGFALIFFSYFALKPYKLWAQWALVFLGVWLLIAPMVFWSKEEAGLLSNYLIGTLVVCFAIVIPSQPGIKLFAQPGPNVPPGWTYNPSSWNQRVPVLFFAWVGFFVARYMGAFQFEFINTVWDPFFGDGTRKVLTSKVSESFPVSDAMLGAFSYIMDILFAYAGGTHRWRTMPWVVLIFGFLIVPLGVVSITLVILQPVSVGYWCSLCLTSAFISLIMIPFTVDEVLATTQLMLYEKKERNRSYWTTFWFGGTMEGGSVEEVSNPATLLEKTLREAAGDFKSLPWNLLLIIPVGAWIMAAPAVLGYGGGTITDSNHIVGALVVTFAVIAMSEVARTARYIHLLFGIWLIAAPWVLGTGNNEAAMWNGVASGAVLLLLCFPKGKIQERRGSYDKYIK</sequence>
<gene>
    <name evidence="13" type="ORF">CA264_12805</name>
</gene>
<evidence type="ECO:0000256" key="4">
    <source>
        <dbReference type="ARBA" id="ARBA00022719"/>
    </source>
</evidence>
<reference evidence="14" key="1">
    <citation type="submission" date="2017-05" db="EMBL/GenBank/DDBJ databases">
        <authorList>
            <person name="Ray J."/>
            <person name="Price M."/>
            <person name="Deutschbauer A."/>
        </authorList>
    </citation>
    <scope>NUCLEOTIDE SEQUENCE [LARGE SCALE GENOMIC DNA]</scope>
    <source>
        <strain evidence="14">DSM 19842</strain>
    </source>
</reference>
<proteinExistence type="inferred from homology"/>